<evidence type="ECO:0000313" key="6">
    <source>
        <dbReference type="Proteomes" id="UP000596035"/>
    </source>
</evidence>
<dbReference type="EMBL" id="CP021422">
    <property type="protein sequence ID" value="ASB40816.1"/>
    <property type="molecule type" value="Genomic_DNA"/>
</dbReference>
<name>A0A1Z2XQW9_9FIRM</name>
<reference evidence="3" key="1">
    <citation type="journal article" date="2017" name="Genome Announc.">
        <title>High-Quality Whole-Genome Sequences of the Oligo-Mouse-Microbiota Bacterial Community.</title>
        <authorList>
            <person name="Garzetti D."/>
            <person name="Brugiroux S."/>
            <person name="Bunk B."/>
            <person name="Pukall R."/>
            <person name="McCoy K.D."/>
            <person name="Macpherson A.J."/>
            <person name="Stecher B."/>
        </authorList>
    </citation>
    <scope>NUCLEOTIDE SEQUENCE</scope>
    <source>
        <strain evidence="3">KB18</strain>
    </source>
</reference>
<feature type="compositionally biased region" description="Polar residues" evidence="2">
    <location>
        <begin position="216"/>
        <end position="225"/>
    </location>
</feature>
<evidence type="ECO:0000313" key="4">
    <source>
        <dbReference type="EMBL" id="QQR30099.1"/>
    </source>
</evidence>
<evidence type="ECO:0000256" key="1">
    <source>
        <dbReference type="SAM" id="Coils"/>
    </source>
</evidence>
<dbReference type="EMBL" id="CP065321">
    <property type="protein sequence ID" value="QQR30099.1"/>
    <property type="molecule type" value="Genomic_DNA"/>
</dbReference>
<organism evidence="4 6">
    <name type="scientific">Acutalibacter muris</name>
    <dbReference type="NCBI Taxonomy" id="1796620"/>
    <lineage>
        <taxon>Bacteria</taxon>
        <taxon>Bacillati</taxon>
        <taxon>Bacillota</taxon>
        <taxon>Clostridia</taxon>
        <taxon>Eubacteriales</taxon>
        <taxon>Acutalibacteraceae</taxon>
        <taxon>Acutalibacter</taxon>
    </lineage>
</organism>
<dbReference type="Proteomes" id="UP000596035">
    <property type="component" value="Chromosome"/>
</dbReference>
<feature type="coiled-coil region" evidence="1">
    <location>
        <begin position="18"/>
        <end position="66"/>
    </location>
</feature>
<protein>
    <submittedName>
        <fullName evidence="4">Uncharacterized protein</fullName>
    </submittedName>
</protein>
<feature type="compositionally biased region" description="Pro residues" evidence="2">
    <location>
        <begin position="148"/>
        <end position="162"/>
    </location>
</feature>
<feature type="compositionally biased region" description="Polar residues" evidence="2">
    <location>
        <begin position="98"/>
        <end position="128"/>
    </location>
</feature>
<reference evidence="5" key="2">
    <citation type="submission" date="2017-05" db="EMBL/GenBank/DDBJ databases">
        <title>Improved OligoMM genomes.</title>
        <authorList>
            <person name="Garzetti D."/>
        </authorList>
    </citation>
    <scope>NUCLEOTIDE SEQUENCE [LARGE SCALE GENOMIC DNA]</scope>
    <source>
        <strain evidence="5">KB18</strain>
    </source>
</reference>
<feature type="compositionally biased region" description="Polar residues" evidence="2">
    <location>
        <begin position="136"/>
        <end position="147"/>
    </location>
</feature>
<keyword evidence="1" id="KW-0175">Coiled coil</keyword>
<accession>A0A1Z2XQW9</accession>
<dbReference type="AlphaFoldDB" id="A0A1Z2XQW9"/>
<dbReference type="RefSeq" id="WP_066541470.1">
    <property type="nucleotide sequence ID" value="NZ_CP021422.1"/>
</dbReference>
<proteinExistence type="predicted"/>
<feature type="compositionally biased region" description="Low complexity" evidence="2">
    <location>
        <begin position="205"/>
        <end position="215"/>
    </location>
</feature>
<evidence type="ECO:0000313" key="3">
    <source>
        <dbReference type="EMBL" id="ASB40816.1"/>
    </source>
</evidence>
<evidence type="ECO:0000313" key="5">
    <source>
        <dbReference type="Proteomes" id="UP000196710"/>
    </source>
</evidence>
<sequence length="312" mass="35301">MTDKELHKLGRREMLQLMLAQGRDAEKAKQELADTQEKLRQLEESYERLKRRLDDKDAQIHKLRSALQSVQGGVGGPQTAAARTLPVPDDYYAPPQEASVSQQTAAYHQTMPQTPQETVVQRPLTPSVQPEPAPPSQTAQPRVSATPQPDPPYGGTPRPELPPAQRHTRREQEYYDYLFGPVANQGHQVQQQKERQKTQPPPARAPLSAPAEPRAQQWTVPQQYNVRPPAPGGYYSAPQQYRQPEPQPAYQYEKEPQPQGAHFAPEPRFPRQAQDEFIPVPEKEPEKVQMLNVVEIVNGLPVSRNQVLRRSP</sequence>
<gene>
    <name evidence="3" type="ORF">ADH66_09220</name>
    <name evidence="4" type="ORF">I5Q82_19260</name>
</gene>
<dbReference type="Proteomes" id="UP000196710">
    <property type="component" value="Chromosome"/>
</dbReference>
<keyword evidence="5" id="KW-1185">Reference proteome</keyword>
<dbReference type="KEGG" id="amur:ADH66_09220"/>
<evidence type="ECO:0000256" key="2">
    <source>
        <dbReference type="SAM" id="MobiDB-lite"/>
    </source>
</evidence>
<feature type="region of interest" description="Disordered" evidence="2">
    <location>
        <begin position="67"/>
        <end position="276"/>
    </location>
</feature>
<reference evidence="4 6" key="3">
    <citation type="submission" date="2020-11" db="EMBL/GenBank/DDBJ databases">
        <title>Closed and high quality bacterial genomes of the OMM12 community.</title>
        <authorList>
            <person name="Marbouty M."/>
            <person name="Lamy-Besnier Q."/>
            <person name="Debarbieux L."/>
            <person name="Koszul R."/>
        </authorList>
    </citation>
    <scope>NUCLEOTIDE SEQUENCE [LARGE SCALE GENOMIC DNA]</scope>
    <source>
        <strain evidence="4 6">KB18</strain>
    </source>
</reference>